<organism evidence="7 8">
    <name type="scientific">Porites lobata</name>
    <dbReference type="NCBI Taxonomy" id="104759"/>
    <lineage>
        <taxon>Eukaryota</taxon>
        <taxon>Metazoa</taxon>
        <taxon>Cnidaria</taxon>
        <taxon>Anthozoa</taxon>
        <taxon>Hexacorallia</taxon>
        <taxon>Scleractinia</taxon>
        <taxon>Fungiina</taxon>
        <taxon>Poritidae</taxon>
        <taxon>Porites</taxon>
    </lineage>
</organism>
<dbReference type="CDD" id="cd00041">
    <property type="entry name" value="CUB"/>
    <property type="match status" value="2"/>
</dbReference>
<keyword evidence="5" id="KW-0472">Membrane</keyword>
<feature type="domain" description="CUB" evidence="6">
    <location>
        <begin position="69"/>
        <end position="182"/>
    </location>
</feature>
<protein>
    <recommendedName>
        <fullName evidence="6">CUB domain-containing protein</fullName>
    </recommendedName>
</protein>
<evidence type="ECO:0000313" key="7">
    <source>
        <dbReference type="EMBL" id="CAH3158815.1"/>
    </source>
</evidence>
<dbReference type="InterPro" id="IPR000884">
    <property type="entry name" value="TSP1_rpt"/>
</dbReference>
<reference evidence="7 8" key="1">
    <citation type="submission" date="2022-05" db="EMBL/GenBank/DDBJ databases">
        <authorList>
            <consortium name="Genoscope - CEA"/>
            <person name="William W."/>
        </authorList>
    </citation>
    <scope>NUCLEOTIDE SEQUENCE [LARGE SCALE GENOMIC DNA]</scope>
</reference>
<evidence type="ECO:0000256" key="5">
    <source>
        <dbReference type="SAM" id="Phobius"/>
    </source>
</evidence>
<dbReference type="PANTHER" id="PTHR24251:SF30">
    <property type="entry name" value="MEMBRANE FRIZZLED-RELATED PROTEIN"/>
    <property type="match status" value="1"/>
</dbReference>
<evidence type="ECO:0000256" key="4">
    <source>
        <dbReference type="SAM" id="MobiDB-lite"/>
    </source>
</evidence>
<dbReference type="SUPFAM" id="SSF49854">
    <property type="entry name" value="Spermadhesin, CUB domain"/>
    <property type="match status" value="2"/>
</dbReference>
<feature type="region of interest" description="Disordered" evidence="4">
    <location>
        <begin position="1470"/>
        <end position="1491"/>
    </location>
</feature>
<evidence type="ECO:0000256" key="1">
    <source>
        <dbReference type="ARBA" id="ARBA00022737"/>
    </source>
</evidence>
<comment type="caution">
    <text evidence="7">The sequence shown here is derived from an EMBL/GenBank/DDBJ whole genome shotgun (WGS) entry which is preliminary data.</text>
</comment>
<feature type="domain" description="CUB" evidence="6">
    <location>
        <begin position="1"/>
        <end position="68"/>
    </location>
</feature>
<name>A0ABN8Q8C6_9CNID</name>
<evidence type="ECO:0000259" key="6">
    <source>
        <dbReference type="PROSITE" id="PS01180"/>
    </source>
</evidence>
<dbReference type="Pfam" id="PF00090">
    <property type="entry name" value="TSP_1"/>
    <property type="match status" value="2"/>
</dbReference>
<dbReference type="PANTHER" id="PTHR24251">
    <property type="entry name" value="OVOCHYMASE-RELATED"/>
    <property type="match status" value="1"/>
</dbReference>
<dbReference type="PROSITE" id="PS01180">
    <property type="entry name" value="CUB"/>
    <property type="match status" value="2"/>
</dbReference>
<gene>
    <name evidence="7" type="ORF">PLOB_00003348</name>
</gene>
<dbReference type="Gene3D" id="2.60.120.290">
    <property type="entry name" value="Spermadhesin, CUB domain"/>
    <property type="match status" value="2"/>
</dbReference>
<feature type="non-terminal residue" evidence="7">
    <location>
        <position position="1"/>
    </location>
</feature>
<dbReference type="SMART" id="SM00209">
    <property type="entry name" value="TSP1"/>
    <property type="match status" value="2"/>
</dbReference>
<dbReference type="Gene3D" id="2.20.100.10">
    <property type="entry name" value="Thrombospondin type-1 (TSP1) repeat"/>
    <property type="match status" value="2"/>
</dbReference>
<dbReference type="InterPro" id="IPR035914">
    <property type="entry name" value="Sperma_CUB_dom_sf"/>
</dbReference>
<dbReference type="SMART" id="SM00042">
    <property type="entry name" value="CUB"/>
    <property type="match status" value="1"/>
</dbReference>
<keyword evidence="1" id="KW-0677">Repeat</keyword>
<dbReference type="PROSITE" id="PS50092">
    <property type="entry name" value="TSP1"/>
    <property type="match status" value="2"/>
</dbReference>
<evidence type="ECO:0000313" key="8">
    <source>
        <dbReference type="Proteomes" id="UP001159405"/>
    </source>
</evidence>
<dbReference type="InterPro" id="IPR036383">
    <property type="entry name" value="TSP1_rpt_sf"/>
</dbReference>
<comment type="caution">
    <text evidence="3">Lacks conserved residue(s) required for the propagation of feature annotation.</text>
</comment>
<feature type="transmembrane region" description="Helical" evidence="5">
    <location>
        <begin position="1351"/>
        <end position="1374"/>
    </location>
</feature>
<keyword evidence="5" id="KW-0812">Transmembrane</keyword>
<keyword evidence="8" id="KW-1185">Reference proteome</keyword>
<dbReference type="Pfam" id="PF00431">
    <property type="entry name" value="CUB"/>
    <property type="match status" value="2"/>
</dbReference>
<keyword evidence="2" id="KW-1015">Disulfide bond</keyword>
<proteinExistence type="predicted"/>
<dbReference type="Proteomes" id="UP001159405">
    <property type="component" value="Unassembled WGS sequence"/>
</dbReference>
<accession>A0ABN8Q8C6</accession>
<keyword evidence="5" id="KW-1133">Transmembrane helix</keyword>
<dbReference type="SUPFAM" id="SSF82895">
    <property type="entry name" value="TSP-1 type 1 repeat"/>
    <property type="match status" value="2"/>
</dbReference>
<dbReference type="InterPro" id="IPR000859">
    <property type="entry name" value="CUB_dom"/>
</dbReference>
<evidence type="ECO:0000256" key="3">
    <source>
        <dbReference type="PROSITE-ProRule" id="PRU00059"/>
    </source>
</evidence>
<evidence type="ECO:0000256" key="2">
    <source>
        <dbReference type="ARBA" id="ARBA00023157"/>
    </source>
</evidence>
<dbReference type="EMBL" id="CALNXK010000112">
    <property type="protein sequence ID" value="CAH3158815.1"/>
    <property type="molecule type" value="Genomic_DNA"/>
</dbReference>
<sequence length="1491" mass="163378">KQTQCEGDYLEIRDGDSEASPLRAKFCGRSGAGQSVSSSGTQMLLRFVSDNVTDSFNSRGFNLRHSGVCKVQTNATSGVITTPQYPDNYLNYMDCLWTIKLHPSMLIALECHDIALEYEEDCRFDYMEILAGVSLDDAPVLGRFCGIYNHSLKFERDGNMSIRFVSDADKESSGFRCAYNVDKVRGDWTEWTTWTECSQTCHHGNQTRYRTCLNPLPESGLELVCGHVADSETRSCLISNCIPVDGGYSSWSNWSACNVSCGTGFRNRSRSCTNPPPAFTGKNCSEIGVPWETTECVLTPCPGSASVASISSPTSHFAPSTYVMMLQSFLTVRSSNDSPVHQLATTSSSYSSVAFSPSNSGATPFLGDSDATPYFKFSLSTPLTRPSSTLSSQRNILSTSSTKNLQSRVTSGVQGVHVTTSHSTLDELHTSNKSILNDRPIISANFSSHNIYSTDEIWKIATSYYSYSSKPWRLSTKPLTLKSKLFGDSISSVGQTGQQNEEISSASFLSRTKFKSFNSQTDSTASISKISPSYPSNSSITWHVFTEPLTSKSNLLKDSISTVALTRYHIIGVSSTSIHAAFLHSVTILKNVNSQLDSTYYASSRHLLNSYTPSKAFAKQTGQPIVAISTTISRTFSASYTSIYLSNSSSSWQVLPEPFTPDSKLLRDSSPTTAQKRQSVVEISSVGLNAVSLVLRTVTETYSSKKDSHTISTGISSSYLSLFLKPLQNKTTEDSQAIHISTLSTLDVSDALSNSMSHDTAIFSANISNTKEDSTVDNGQLSSVYQSYSSTPTQPTQLSPKVSTLNSNLVRDSSSKVGQTGQQILSTSHTVPFLSSTILGNCSSQADQGHHITSLQTGLRGLESQTSQRSHIAWRNYSNGITLHTLPTTASFEPHPANQESSMRMKTLATKMNQGRTEPVSTAHVSLTSATLPTSTNWKLYYNRTQESSIVRSHTRRTMAQSTWSTRSISGYHHHNSSQRRSFSTAESTMQSTWRPNIDGESVYPTTTSYVKLTSFQSSVMLLTSTCNSVEASSIRRIQTQNSMLTLTTLGQFCQQAGSSSPPMVPPTQTSPLLFTKETIISPTWRYTINISDTILSNFNAMHSSSLNTPQNRATLSSDVTRSSKHIFTLATKREILHSTEQSSEDVARSSDHTFSLSTISKISLSNVAFPSSDSQNTEMVYSSRASATSLISGSHVGVASSRSESYQVNPVLSWGKKTVQTKTDPGQIETISISHTIATATTSVCCEGSSVHWPTAMESSRHQANRESIHAMEMLQMVTAQETSYFKVSFERTAGSEIDDTEITTSSSTQSPISTSQVSTTLSRLSITISPSRTAPSSPAVDSTPSTLTFPWHLIPFVVILLVFFVALVTYCLRIPDITEKIFLALKERKKQITRSRQEKSFDVMKGNVLKNFEASTFHSYQRELFYDATLNYAMFEESTTRAIEFSIHLDEEDQSARPEEAVEISCVLGDEPANGKQGGGSLSEMFDKQ</sequence>